<name>A0ABV7Y9S3_9ACTN</name>
<reference evidence="2" key="1">
    <citation type="journal article" date="2019" name="Int. J. Syst. Evol. Microbiol.">
        <title>The Global Catalogue of Microorganisms (GCM) 10K type strain sequencing project: providing services to taxonomists for standard genome sequencing and annotation.</title>
        <authorList>
            <consortium name="The Broad Institute Genomics Platform"/>
            <consortium name="The Broad Institute Genome Sequencing Center for Infectious Disease"/>
            <person name="Wu L."/>
            <person name="Ma J."/>
        </authorList>
    </citation>
    <scope>NUCLEOTIDE SEQUENCE [LARGE SCALE GENOMIC DNA]</scope>
    <source>
        <strain evidence="2">CGMCC 4.7241</strain>
    </source>
</reference>
<evidence type="ECO:0000313" key="1">
    <source>
        <dbReference type="EMBL" id="MFC3761406.1"/>
    </source>
</evidence>
<sequence>MTVLDASTSSHRASSAPDDLLSLPVWTDADVAAADLPIIDSQLVSVGGGLGSFALVDLLRIAGVETERLRVLGPTHWPDDSYRYLCESSGLSADDRLRSGRRIDNIWGFPSYALQSAWQERDVKALLRRQPTAGQVNQGIRREAERIGWSAVHAPGSVRVLRRREGGGFYSLLEGVGGALAYRSEFVHLAVGYPALRFLPQLREFRAHFGDNHRFVQVYEPHEHVYRTLVTRPGTVMVRGVDVAAARVLQRLLEDRDTYDAQTRIVHLFSDAADRARFLREWKRLLEPGLSEGWYVAQEGQLVEVLPDVDGRLLARGQDAAGGRLKLGADFVIDATGLDGDVSGHELLSDLMSVSGAVHGPLGRLSVSQRFEVVGTRNGTGRIYASGPIAISELGSADSFGGLVGAAWTICDELAQQGFCDRIGLGRSVAQWMRWLRGRAL</sequence>
<evidence type="ECO:0000313" key="2">
    <source>
        <dbReference type="Proteomes" id="UP001595699"/>
    </source>
</evidence>
<protein>
    <submittedName>
        <fullName evidence="1">Uncharacterized protein</fullName>
    </submittedName>
</protein>
<gene>
    <name evidence="1" type="ORF">ACFOUW_11195</name>
</gene>
<dbReference type="EMBL" id="JBHRZH010000008">
    <property type="protein sequence ID" value="MFC3761406.1"/>
    <property type="molecule type" value="Genomic_DNA"/>
</dbReference>
<accession>A0ABV7Y9S3</accession>
<organism evidence="1 2">
    <name type="scientific">Tenggerimyces flavus</name>
    <dbReference type="NCBI Taxonomy" id="1708749"/>
    <lineage>
        <taxon>Bacteria</taxon>
        <taxon>Bacillati</taxon>
        <taxon>Actinomycetota</taxon>
        <taxon>Actinomycetes</taxon>
        <taxon>Propionibacteriales</taxon>
        <taxon>Nocardioidaceae</taxon>
        <taxon>Tenggerimyces</taxon>
    </lineage>
</organism>
<proteinExistence type="predicted"/>
<dbReference type="RefSeq" id="WP_205118470.1">
    <property type="nucleotide sequence ID" value="NZ_JAFBCM010000001.1"/>
</dbReference>
<dbReference type="Proteomes" id="UP001595699">
    <property type="component" value="Unassembled WGS sequence"/>
</dbReference>
<comment type="caution">
    <text evidence="1">The sequence shown here is derived from an EMBL/GenBank/DDBJ whole genome shotgun (WGS) entry which is preliminary data.</text>
</comment>
<keyword evidence="2" id="KW-1185">Reference proteome</keyword>